<dbReference type="RefSeq" id="WP_146661110.1">
    <property type="nucleotide sequence ID" value="NZ_CP019791.1"/>
</dbReference>
<dbReference type="STRING" id="1936003.STSP2_01418"/>
<dbReference type="OrthoDB" id="281513at2"/>
<evidence type="ECO:0000313" key="2">
    <source>
        <dbReference type="Proteomes" id="UP000189674"/>
    </source>
</evidence>
<keyword evidence="2" id="KW-1185">Reference proteome</keyword>
<dbReference type="AlphaFoldDB" id="A0A1U9NK10"/>
<dbReference type="Gene3D" id="2.180.10.10">
    <property type="entry name" value="RHS repeat-associated core"/>
    <property type="match status" value="1"/>
</dbReference>
<dbReference type="Proteomes" id="UP000189674">
    <property type="component" value="Chromosome"/>
</dbReference>
<gene>
    <name evidence="1" type="primary">wapA_9</name>
    <name evidence="1" type="ORF">STSP2_01418</name>
</gene>
<name>A0A1U9NK10_9BACT</name>
<sequence>MGRVLAQYTDIVGTSDYELDRTFVYGNGINDVLVMFLPEDELDENANDDFLSFVDAWLADPNSADWNASWDSNADSIIDFADFCYYASDFDTPDIVETDYYYLKDALGSVVGLIGGKFGRTEEREFYNYDIYGQPSETSTAGNPYMFAGMRYDAELGTYHTLHRTYSPQQGRWFQHDPIGYADSMNLYEYVASNPMTYIDPKGLNLYAIGGTAESHADGYNTERVYRYYEGDGGPRVGKGRYFYDGVGTKKYKPHWFKPIDIFRKLRTWDENLSNMATGKEATEITNRVKKRICKDYCRDKNMQINIVGWSRGAASALEVADQLNEDGCCCDGTTVKPEVNWLGLFDAVEMTTNSMMAEDIASNVKRADHARRTQKVGAWAKQLIFPRVSGETNSSDTVLTTKDFYWKDGRKTSHNDIGTKRPFLRWMMQRGEKAGLTFDWKHYARDNK</sequence>
<dbReference type="EMBL" id="CP019791">
    <property type="protein sequence ID" value="AQT68262.1"/>
    <property type="molecule type" value="Genomic_DNA"/>
</dbReference>
<accession>A0A1U9NK10</accession>
<dbReference type="PANTHER" id="PTHR32305:SF15">
    <property type="entry name" value="PROTEIN RHSA-RELATED"/>
    <property type="match status" value="1"/>
</dbReference>
<proteinExistence type="predicted"/>
<evidence type="ECO:0000313" key="1">
    <source>
        <dbReference type="EMBL" id="AQT68262.1"/>
    </source>
</evidence>
<dbReference type="InterPro" id="IPR050708">
    <property type="entry name" value="T6SS_VgrG/RHS"/>
</dbReference>
<dbReference type="KEGG" id="alus:STSP2_01418"/>
<dbReference type="NCBIfam" id="TIGR03696">
    <property type="entry name" value="Rhs_assc_core"/>
    <property type="match status" value="1"/>
</dbReference>
<organism evidence="1 2">
    <name type="scientific">Anaerohalosphaera lusitana</name>
    <dbReference type="NCBI Taxonomy" id="1936003"/>
    <lineage>
        <taxon>Bacteria</taxon>
        <taxon>Pseudomonadati</taxon>
        <taxon>Planctomycetota</taxon>
        <taxon>Phycisphaerae</taxon>
        <taxon>Sedimentisphaerales</taxon>
        <taxon>Anaerohalosphaeraceae</taxon>
        <taxon>Anaerohalosphaera</taxon>
    </lineage>
</organism>
<reference evidence="2" key="1">
    <citation type="submission" date="2017-02" db="EMBL/GenBank/DDBJ databases">
        <title>Comparative genomics and description of representatives of a novel lineage of planctomycetes thriving in anoxic sediments.</title>
        <authorList>
            <person name="Spring S."/>
            <person name="Bunk B."/>
            <person name="Sproer C."/>
        </authorList>
    </citation>
    <scope>NUCLEOTIDE SEQUENCE [LARGE SCALE GENOMIC DNA]</scope>
    <source>
        <strain evidence="2">ST-NAGAB-D1</strain>
    </source>
</reference>
<protein>
    <submittedName>
        <fullName evidence="1">Cell wall-associated polypeptide CWBP200</fullName>
    </submittedName>
</protein>
<dbReference type="PRINTS" id="PR00394">
    <property type="entry name" value="RHSPROTEIN"/>
</dbReference>
<dbReference type="InterPro" id="IPR022385">
    <property type="entry name" value="Rhs_assc_core"/>
</dbReference>
<dbReference type="PANTHER" id="PTHR32305">
    <property type="match status" value="1"/>
</dbReference>